<keyword evidence="2" id="KW-1185">Reference proteome</keyword>
<gene>
    <name evidence="1" type="ORF">Patl1_04260</name>
</gene>
<accession>A0ACC1BVL3</accession>
<evidence type="ECO:0000313" key="1">
    <source>
        <dbReference type="EMBL" id="KAJ0103158.1"/>
    </source>
</evidence>
<evidence type="ECO:0000313" key="2">
    <source>
        <dbReference type="Proteomes" id="UP001164250"/>
    </source>
</evidence>
<name>A0ACC1BVL3_9ROSI</name>
<dbReference type="Proteomes" id="UP001164250">
    <property type="component" value="Chromosome 3"/>
</dbReference>
<organism evidence="1 2">
    <name type="scientific">Pistacia atlantica</name>
    <dbReference type="NCBI Taxonomy" id="434234"/>
    <lineage>
        <taxon>Eukaryota</taxon>
        <taxon>Viridiplantae</taxon>
        <taxon>Streptophyta</taxon>
        <taxon>Embryophyta</taxon>
        <taxon>Tracheophyta</taxon>
        <taxon>Spermatophyta</taxon>
        <taxon>Magnoliopsida</taxon>
        <taxon>eudicotyledons</taxon>
        <taxon>Gunneridae</taxon>
        <taxon>Pentapetalae</taxon>
        <taxon>rosids</taxon>
        <taxon>malvids</taxon>
        <taxon>Sapindales</taxon>
        <taxon>Anacardiaceae</taxon>
        <taxon>Pistacia</taxon>
    </lineage>
</organism>
<comment type="caution">
    <text evidence="1">The sequence shown here is derived from an EMBL/GenBank/DDBJ whole genome shotgun (WGS) entry which is preliminary data.</text>
</comment>
<sequence length="306" mass="35404">MLTQQYRHLVHACDTEVAKIDVKQETPVDHGEVICFSVYSGPQADFGDGKSCLWIDVLDGGRDLLIEFAPFFEDPSIKKVWHNYSFDNHVIENYGFKVSGFHADTMHMARLWNSSRRTEGGYSLEALTGDQKVMSEVTSCQEKDLFGKVSMKTIFGRRKVKKDGSEGKMIMLPPVEELQREERKSWICYSALDAISTLKLYESLRNKLSKMYWKLDGKLVQGETMFDFYQKYWRPFGEILIKMETEGMLVDRPYLAEIEKVAKAEQEDAVNRFRNWAIKYCPDAKYMNVGSDAQLRQLLFGGTENW</sequence>
<reference evidence="2" key="1">
    <citation type="journal article" date="2023" name="G3 (Bethesda)">
        <title>Genome assembly and association tests identify interacting loci associated with vigor, precocity, and sex in interspecific pistachio rootstocks.</title>
        <authorList>
            <person name="Palmer W."/>
            <person name="Jacygrad E."/>
            <person name="Sagayaradj S."/>
            <person name="Cavanaugh K."/>
            <person name="Han R."/>
            <person name="Bertier L."/>
            <person name="Beede B."/>
            <person name="Kafkas S."/>
            <person name="Golino D."/>
            <person name="Preece J."/>
            <person name="Michelmore R."/>
        </authorList>
    </citation>
    <scope>NUCLEOTIDE SEQUENCE [LARGE SCALE GENOMIC DNA]</scope>
</reference>
<dbReference type="EMBL" id="CM047899">
    <property type="protein sequence ID" value="KAJ0103158.1"/>
    <property type="molecule type" value="Genomic_DNA"/>
</dbReference>
<proteinExistence type="predicted"/>
<protein>
    <submittedName>
        <fullName evidence="1">Uncharacterized protein</fullName>
    </submittedName>
</protein>